<dbReference type="EMBL" id="NHYE01005637">
    <property type="protein sequence ID" value="PPQ66143.1"/>
    <property type="molecule type" value="Genomic_DNA"/>
</dbReference>
<keyword evidence="3" id="KW-1185">Reference proteome</keyword>
<feature type="compositionally biased region" description="Low complexity" evidence="1">
    <location>
        <begin position="153"/>
        <end position="162"/>
    </location>
</feature>
<dbReference type="OrthoDB" id="2750929at2759"/>
<feature type="region of interest" description="Disordered" evidence="1">
    <location>
        <begin position="87"/>
        <end position="185"/>
    </location>
</feature>
<comment type="caution">
    <text evidence="2">The sequence shown here is derived from an EMBL/GenBank/DDBJ whole genome shotgun (WGS) entry which is preliminary data.</text>
</comment>
<protein>
    <submittedName>
        <fullName evidence="2">Uncharacterized protein</fullName>
    </submittedName>
</protein>
<dbReference type="InParanoid" id="A0A409VIS5"/>
<evidence type="ECO:0000256" key="1">
    <source>
        <dbReference type="SAM" id="MobiDB-lite"/>
    </source>
</evidence>
<feature type="compositionally biased region" description="Basic and acidic residues" evidence="1">
    <location>
        <begin position="172"/>
        <end position="181"/>
    </location>
</feature>
<dbReference type="Proteomes" id="UP000284706">
    <property type="component" value="Unassembled WGS sequence"/>
</dbReference>
<organism evidence="2 3">
    <name type="scientific">Gymnopilus dilepis</name>
    <dbReference type="NCBI Taxonomy" id="231916"/>
    <lineage>
        <taxon>Eukaryota</taxon>
        <taxon>Fungi</taxon>
        <taxon>Dikarya</taxon>
        <taxon>Basidiomycota</taxon>
        <taxon>Agaricomycotina</taxon>
        <taxon>Agaricomycetes</taxon>
        <taxon>Agaricomycetidae</taxon>
        <taxon>Agaricales</taxon>
        <taxon>Agaricineae</taxon>
        <taxon>Hymenogastraceae</taxon>
        <taxon>Gymnopilus</taxon>
    </lineage>
</organism>
<evidence type="ECO:0000313" key="3">
    <source>
        <dbReference type="Proteomes" id="UP000284706"/>
    </source>
</evidence>
<feature type="compositionally biased region" description="Basic and acidic residues" evidence="1">
    <location>
        <begin position="87"/>
        <end position="100"/>
    </location>
</feature>
<accession>A0A409VIS5</accession>
<proteinExistence type="predicted"/>
<sequence length="485" mass="55407">MTWVTRSYPHLRTLLTPARCPVPFQRLSGLWFQRATLISVGSLNRDLIDFINQPLHDISNLKWTRVWIHMKDGKVVRTRLFYADKGHSKENQSELDHDHLDNEDDHLQATSPADSGLPTPCRSSEGAPASLPESTRKHQDFEGLEAESEETIDSSLAESSELSDTDTVTKSVSEKPEKEHAPTLIPFPPGTRGCLYYRGHRQYPLIAGCIRFRVFPEGVTSFDDGYDLKMPNGRPWTRVVSRMGESNPGLMAKLLEEKLILKDWEKYRREIILQDRRDPPKAYVLKKPVQNTPTEVGRRMNPIYKWDDVFLLDVQLTTAFFTYIKGTNEHPFHIQYLFRDRRRESRRKYGGSGGAPYEGRFLVTPETSASDSFVLRAGVVAARFELSDAPEHQGDNRHAVIRVVRIVKPINVVIPDYDGFVNMPAEGQLISRGLGNQSAPLSFPLNGKKEYHICLRELFSSWTPPQQEELSEFDEMIDRLARTGE</sequence>
<gene>
    <name evidence="2" type="ORF">CVT26_010866</name>
</gene>
<reference evidence="2 3" key="1">
    <citation type="journal article" date="2018" name="Evol. Lett.">
        <title>Horizontal gene cluster transfer increased hallucinogenic mushroom diversity.</title>
        <authorList>
            <person name="Reynolds H.T."/>
            <person name="Vijayakumar V."/>
            <person name="Gluck-Thaler E."/>
            <person name="Korotkin H.B."/>
            <person name="Matheny P.B."/>
            <person name="Slot J.C."/>
        </authorList>
    </citation>
    <scope>NUCLEOTIDE SEQUENCE [LARGE SCALE GENOMIC DNA]</scope>
    <source>
        <strain evidence="2 3">SRW20</strain>
    </source>
</reference>
<feature type="compositionally biased region" description="Acidic residues" evidence="1">
    <location>
        <begin position="142"/>
        <end position="152"/>
    </location>
</feature>
<dbReference type="AlphaFoldDB" id="A0A409VIS5"/>
<name>A0A409VIS5_9AGAR</name>
<evidence type="ECO:0000313" key="2">
    <source>
        <dbReference type="EMBL" id="PPQ66143.1"/>
    </source>
</evidence>